<accession>A0A2H1L3K2</accession>
<reference evidence="2" key="1">
    <citation type="submission" date="2017-03" db="EMBL/GenBank/DDBJ databases">
        <authorList>
            <person name="Monnet C."/>
        </authorList>
    </citation>
    <scope>NUCLEOTIDE SEQUENCE [LARGE SCALE GENOMIC DNA]</scope>
    <source>
        <strain evidence="2">SJ5-8</strain>
    </source>
</reference>
<organism evidence="1 2">
    <name type="scientific">Brevibacterium jeotgali</name>
    <dbReference type="NCBI Taxonomy" id="1262550"/>
    <lineage>
        <taxon>Bacteria</taxon>
        <taxon>Bacillati</taxon>
        <taxon>Actinomycetota</taxon>
        <taxon>Actinomycetes</taxon>
        <taxon>Micrococcales</taxon>
        <taxon>Brevibacteriaceae</taxon>
        <taxon>Brevibacterium</taxon>
    </lineage>
</organism>
<name>A0A2H1L3K2_9MICO</name>
<dbReference type="InterPro" id="IPR045920">
    <property type="entry name" value="DUF6339"/>
</dbReference>
<evidence type="ECO:0000313" key="2">
    <source>
        <dbReference type="Proteomes" id="UP000234462"/>
    </source>
</evidence>
<sequence length="246" mass="27642">MSYCLYPRLSAERASAQRGRLLSGDAAFDASLLEESLTDVSAFPPTGGRRITDEDLHRLREKCTAELGLPWPSGVRTDDELDLRIGRVLYEESVGSAGEFGNAQVWDFLTLILLPDLALERFPREGKGAIARLTGGNRRHVFQRLWRRWRVFGADIVQARELTEDDYVALLERRLTGQNRTLAVKTVREIQNSGRSGQSRREFTRVFMRQLVQVSGLVEMGDGEPDHLDALFMHVGEVTERALAGG</sequence>
<evidence type="ECO:0000313" key="1">
    <source>
        <dbReference type="EMBL" id="SMY11419.1"/>
    </source>
</evidence>
<protein>
    <submittedName>
        <fullName evidence="1">Uncharacterized protein</fullName>
    </submittedName>
</protein>
<keyword evidence="2" id="KW-1185">Reference proteome</keyword>
<dbReference type="EMBL" id="FXZM01000004">
    <property type="protein sequence ID" value="SMY11419.1"/>
    <property type="molecule type" value="Genomic_DNA"/>
</dbReference>
<gene>
    <name evidence="1" type="ORF">BJEO58_01004</name>
</gene>
<dbReference type="Proteomes" id="UP000234462">
    <property type="component" value="Unassembled WGS sequence"/>
</dbReference>
<dbReference type="AlphaFoldDB" id="A0A2H1L3K2"/>
<proteinExistence type="predicted"/>
<dbReference type="Pfam" id="PF19866">
    <property type="entry name" value="DUF6339"/>
    <property type="match status" value="1"/>
</dbReference>